<accession>A0A0C2YYB6</accession>
<dbReference type="AlphaFoldDB" id="A0A0C2YYB6"/>
<sequence>MMVEISSEFTQRAGKICVPEFVRCLVEGASERQKVHSPIQCRFIVCDIEALEDRQSSFLSKTEIKGRHEVELEKMIEDE</sequence>
<keyword evidence="2" id="KW-1185">Reference proteome</keyword>
<proteinExistence type="predicted"/>
<protein>
    <submittedName>
        <fullName evidence="1">Uncharacterized protein</fullName>
    </submittedName>
</protein>
<reference evidence="1 2" key="1">
    <citation type="submission" date="2014-04" db="EMBL/GenBank/DDBJ databases">
        <authorList>
            <consortium name="DOE Joint Genome Institute"/>
            <person name="Kuo A."/>
            <person name="Gay G."/>
            <person name="Dore J."/>
            <person name="Kohler A."/>
            <person name="Nagy L.G."/>
            <person name="Floudas D."/>
            <person name="Copeland A."/>
            <person name="Barry K.W."/>
            <person name="Cichocki N."/>
            <person name="Veneault-Fourrey C."/>
            <person name="LaButti K."/>
            <person name="Lindquist E.A."/>
            <person name="Lipzen A."/>
            <person name="Lundell T."/>
            <person name="Morin E."/>
            <person name="Murat C."/>
            <person name="Sun H."/>
            <person name="Tunlid A."/>
            <person name="Henrissat B."/>
            <person name="Grigoriev I.V."/>
            <person name="Hibbett D.S."/>
            <person name="Martin F."/>
            <person name="Nordberg H.P."/>
            <person name="Cantor M.N."/>
            <person name="Hua S.X."/>
        </authorList>
    </citation>
    <scope>NUCLEOTIDE SEQUENCE [LARGE SCALE GENOMIC DNA]</scope>
    <source>
        <strain evidence="2">h7</strain>
    </source>
</reference>
<evidence type="ECO:0000313" key="1">
    <source>
        <dbReference type="EMBL" id="KIM45982.1"/>
    </source>
</evidence>
<dbReference type="EMBL" id="KN831771">
    <property type="protein sequence ID" value="KIM45982.1"/>
    <property type="molecule type" value="Genomic_DNA"/>
</dbReference>
<dbReference type="Proteomes" id="UP000053424">
    <property type="component" value="Unassembled WGS sequence"/>
</dbReference>
<organism evidence="1 2">
    <name type="scientific">Hebeloma cylindrosporum</name>
    <dbReference type="NCBI Taxonomy" id="76867"/>
    <lineage>
        <taxon>Eukaryota</taxon>
        <taxon>Fungi</taxon>
        <taxon>Dikarya</taxon>
        <taxon>Basidiomycota</taxon>
        <taxon>Agaricomycotina</taxon>
        <taxon>Agaricomycetes</taxon>
        <taxon>Agaricomycetidae</taxon>
        <taxon>Agaricales</taxon>
        <taxon>Agaricineae</taxon>
        <taxon>Hymenogastraceae</taxon>
        <taxon>Hebeloma</taxon>
    </lineage>
</organism>
<evidence type="ECO:0000313" key="2">
    <source>
        <dbReference type="Proteomes" id="UP000053424"/>
    </source>
</evidence>
<reference evidence="2" key="2">
    <citation type="submission" date="2015-01" db="EMBL/GenBank/DDBJ databases">
        <title>Evolutionary Origins and Diversification of the Mycorrhizal Mutualists.</title>
        <authorList>
            <consortium name="DOE Joint Genome Institute"/>
            <consortium name="Mycorrhizal Genomics Consortium"/>
            <person name="Kohler A."/>
            <person name="Kuo A."/>
            <person name="Nagy L.G."/>
            <person name="Floudas D."/>
            <person name="Copeland A."/>
            <person name="Barry K.W."/>
            <person name="Cichocki N."/>
            <person name="Veneault-Fourrey C."/>
            <person name="LaButti K."/>
            <person name="Lindquist E.A."/>
            <person name="Lipzen A."/>
            <person name="Lundell T."/>
            <person name="Morin E."/>
            <person name="Murat C."/>
            <person name="Riley R."/>
            <person name="Ohm R."/>
            <person name="Sun H."/>
            <person name="Tunlid A."/>
            <person name="Henrissat B."/>
            <person name="Grigoriev I.V."/>
            <person name="Hibbett D.S."/>
            <person name="Martin F."/>
        </authorList>
    </citation>
    <scope>NUCLEOTIDE SEQUENCE [LARGE SCALE GENOMIC DNA]</scope>
    <source>
        <strain evidence="2">h7</strain>
    </source>
</reference>
<name>A0A0C2YYB6_HEBCY</name>
<dbReference type="HOGENOM" id="CLU_2606306_0_0_1"/>
<gene>
    <name evidence="1" type="ORF">M413DRAFT_299387</name>
</gene>